<reference evidence="2" key="1">
    <citation type="submission" date="2024-06" db="EMBL/GenBank/DDBJ databases">
        <authorList>
            <consortium name="consrtm"/>
            <person name="Uemura M."/>
            <person name="Terahara T."/>
        </authorList>
    </citation>
    <scope>NUCLEOTIDE SEQUENCE</scope>
    <source>
        <strain evidence="2">KM77-8</strain>
    </source>
</reference>
<sequence>MPDSRPQPPPRPPSSPGPVPVDPAPLLLSGARLTDGRTVDVRLGGGLIEAVGTAGSLAAEGTHAYGTLVDLTGYLLLPAPAEPHAHPDTALSADDDGPVSYDPGTSSGVRRRRRCSSSGTGRRRCGRMCGWATWPALAR</sequence>
<feature type="compositionally biased region" description="Basic residues" evidence="1">
    <location>
        <begin position="109"/>
        <end position="122"/>
    </location>
</feature>
<dbReference type="EMBL" id="AP035768">
    <property type="protein sequence ID" value="BFO14441.1"/>
    <property type="molecule type" value="Genomic_DNA"/>
</dbReference>
<evidence type="ECO:0000256" key="1">
    <source>
        <dbReference type="SAM" id="MobiDB-lite"/>
    </source>
</evidence>
<evidence type="ECO:0008006" key="3">
    <source>
        <dbReference type="Google" id="ProtNLM"/>
    </source>
</evidence>
<protein>
    <recommendedName>
        <fullName evidence="3">Hydrolase</fullName>
    </recommendedName>
</protein>
<reference evidence="2" key="2">
    <citation type="submission" date="2024-07" db="EMBL/GenBank/DDBJ databases">
        <title>Streptomyces haneummycinica sp. nov., a new antibiotic-producing actinobacterium isolated from marine sediment.</title>
        <authorList>
            <person name="Uemura M."/>
            <person name="Hamada M."/>
            <person name="Hirano S."/>
            <person name="Kobayashi K."/>
            <person name="Ohshiro T."/>
            <person name="Kobayashi T."/>
            <person name="Terahara T."/>
        </authorList>
    </citation>
    <scope>NUCLEOTIDE SEQUENCE</scope>
    <source>
        <strain evidence="2">KM77-8</strain>
    </source>
</reference>
<organism evidence="2">
    <name type="scientific">Streptomyces haneummycinicus</name>
    <dbReference type="NCBI Taxonomy" id="3074435"/>
    <lineage>
        <taxon>Bacteria</taxon>
        <taxon>Bacillati</taxon>
        <taxon>Actinomycetota</taxon>
        <taxon>Actinomycetes</taxon>
        <taxon>Kitasatosporales</taxon>
        <taxon>Streptomycetaceae</taxon>
        <taxon>Streptomyces</taxon>
    </lineage>
</organism>
<accession>A0AAT9HAV2</accession>
<evidence type="ECO:0000313" key="2">
    <source>
        <dbReference type="EMBL" id="BFO14441.1"/>
    </source>
</evidence>
<gene>
    <name evidence="2" type="ORF">SHKM778_08290</name>
</gene>
<proteinExistence type="predicted"/>
<dbReference type="InterPro" id="IPR011059">
    <property type="entry name" value="Metal-dep_hydrolase_composite"/>
</dbReference>
<dbReference type="Gene3D" id="3.20.20.140">
    <property type="entry name" value="Metal-dependent hydrolases"/>
    <property type="match status" value="1"/>
</dbReference>
<dbReference type="AlphaFoldDB" id="A0AAT9HAV2"/>
<dbReference type="Gene3D" id="2.30.40.10">
    <property type="entry name" value="Urease, subunit C, domain 1"/>
    <property type="match status" value="1"/>
</dbReference>
<feature type="region of interest" description="Disordered" evidence="1">
    <location>
        <begin position="1"/>
        <end position="27"/>
    </location>
</feature>
<dbReference type="GO" id="GO:0016810">
    <property type="term" value="F:hydrolase activity, acting on carbon-nitrogen (but not peptide) bonds"/>
    <property type="evidence" value="ECO:0007669"/>
    <property type="project" value="InterPro"/>
</dbReference>
<dbReference type="SUPFAM" id="SSF51338">
    <property type="entry name" value="Composite domain of metallo-dependent hydrolases"/>
    <property type="match status" value="1"/>
</dbReference>
<name>A0AAT9HAV2_9ACTN</name>
<feature type="compositionally biased region" description="Pro residues" evidence="1">
    <location>
        <begin position="1"/>
        <end position="23"/>
    </location>
</feature>
<feature type="region of interest" description="Disordered" evidence="1">
    <location>
        <begin position="79"/>
        <end position="122"/>
    </location>
</feature>